<reference evidence="1" key="1">
    <citation type="submission" date="2020-11" db="EMBL/GenBank/DDBJ databases">
        <authorList>
            <consortium name="DOE Joint Genome Institute"/>
            <person name="Ahrendt S."/>
            <person name="Riley R."/>
            <person name="Andreopoulos W."/>
            <person name="Labutti K."/>
            <person name="Pangilinan J."/>
            <person name="Ruiz-Duenas F.J."/>
            <person name="Barrasa J.M."/>
            <person name="Sanchez-Garcia M."/>
            <person name="Camarero S."/>
            <person name="Miyauchi S."/>
            <person name="Serrano A."/>
            <person name="Linde D."/>
            <person name="Babiker R."/>
            <person name="Drula E."/>
            <person name="Ayuso-Fernandez I."/>
            <person name="Pacheco R."/>
            <person name="Padilla G."/>
            <person name="Ferreira P."/>
            <person name="Barriuso J."/>
            <person name="Kellner H."/>
            <person name="Castanera R."/>
            <person name="Alfaro M."/>
            <person name="Ramirez L."/>
            <person name="Pisabarro A.G."/>
            <person name="Kuo A."/>
            <person name="Tritt A."/>
            <person name="Lipzen A."/>
            <person name="He G."/>
            <person name="Yan M."/>
            <person name="Ng V."/>
            <person name="Cullen D."/>
            <person name="Martin F."/>
            <person name="Rosso M.-N."/>
            <person name="Henrissat B."/>
            <person name="Hibbett D."/>
            <person name="Martinez A.T."/>
            <person name="Grigoriev I.V."/>
        </authorList>
    </citation>
    <scope>NUCLEOTIDE SEQUENCE</scope>
    <source>
        <strain evidence="1">CBS 247.69</strain>
    </source>
</reference>
<evidence type="ECO:0000313" key="1">
    <source>
        <dbReference type="EMBL" id="KAF9459206.1"/>
    </source>
</evidence>
<name>A0A9P5Y0Q7_9AGAR</name>
<sequence length="159" mass="17904">MSSTTPTRIPTQFAERTDDSLTWYFMGETLSSVPADLNRRSVDLIKERLPNYTPTTWEAIMEKQDEESRKPEAERNRCPPMCLMLVVKVPRGQKVAVINRSIGAFTVVQDGTSMCFTALSYPPNVFGTRENFQSGLLVDPDTGEPRQATIMMSYFAPSI</sequence>
<dbReference type="Proteomes" id="UP000807353">
    <property type="component" value="Unassembled WGS sequence"/>
</dbReference>
<proteinExistence type="predicted"/>
<organism evidence="1 2">
    <name type="scientific">Collybia nuda</name>
    <dbReference type="NCBI Taxonomy" id="64659"/>
    <lineage>
        <taxon>Eukaryota</taxon>
        <taxon>Fungi</taxon>
        <taxon>Dikarya</taxon>
        <taxon>Basidiomycota</taxon>
        <taxon>Agaricomycotina</taxon>
        <taxon>Agaricomycetes</taxon>
        <taxon>Agaricomycetidae</taxon>
        <taxon>Agaricales</taxon>
        <taxon>Tricholomatineae</taxon>
        <taxon>Clitocybaceae</taxon>
        <taxon>Collybia</taxon>
    </lineage>
</organism>
<dbReference type="EMBL" id="MU150321">
    <property type="protein sequence ID" value="KAF9459206.1"/>
    <property type="molecule type" value="Genomic_DNA"/>
</dbReference>
<gene>
    <name evidence="1" type="ORF">BDZ94DRAFT_1268824</name>
</gene>
<comment type="caution">
    <text evidence="1">The sequence shown here is derived from an EMBL/GenBank/DDBJ whole genome shotgun (WGS) entry which is preliminary data.</text>
</comment>
<protein>
    <submittedName>
        <fullName evidence="1">Uncharacterized protein</fullName>
    </submittedName>
</protein>
<dbReference type="AlphaFoldDB" id="A0A9P5Y0Q7"/>
<keyword evidence="2" id="KW-1185">Reference proteome</keyword>
<evidence type="ECO:0000313" key="2">
    <source>
        <dbReference type="Proteomes" id="UP000807353"/>
    </source>
</evidence>
<accession>A0A9P5Y0Q7</accession>